<evidence type="ECO:0000313" key="2">
    <source>
        <dbReference type="Proteomes" id="UP001055879"/>
    </source>
</evidence>
<keyword evidence="2" id="KW-1185">Reference proteome</keyword>
<gene>
    <name evidence="1" type="ORF">L6452_14144</name>
</gene>
<reference evidence="2" key="1">
    <citation type="journal article" date="2022" name="Mol. Ecol. Resour.">
        <title>The genomes of chicory, endive, great burdock and yacon provide insights into Asteraceae palaeo-polyploidization history and plant inulin production.</title>
        <authorList>
            <person name="Fan W."/>
            <person name="Wang S."/>
            <person name="Wang H."/>
            <person name="Wang A."/>
            <person name="Jiang F."/>
            <person name="Liu H."/>
            <person name="Zhao H."/>
            <person name="Xu D."/>
            <person name="Zhang Y."/>
        </authorList>
    </citation>
    <scope>NUCLEOTIDE SEQUENCE [LARGE SCALE GENOMIC DNA]</scope>
    <source>
        <strain evidence="2">cv. Niubang</strain>
    </source>
</reference>
<comment type="caution">
    <text evidence="1">The sequence shown here is derived from an EMBL/GenBank/DDBJ whole genome shotgun (WGS) entry which is preliminary data.</text>
</comment>
<protein>
    <submittedName>
        <fullName evidence="1">Uncharacterized protein</fullName>
    </submittedName>
</protein>
<dbReference type="Proteomes" id="UP001055879">
    <property type="component" value="Linkage Group LG04"/>
</dbReference>
<proteinExistence type="predicted"/>
<name>A0ACB9CK33_ARCLA</name>
<accession>A0ACB9CK33</accession>
<reference evidence="1 2" key="2">
    <citation type="journal article" date="2022" name="Mol. Ecol. Resour.">
        <title>The genomes of chicory, endive, great burdock and yacon provide insights into Asteraceae paleo-polyploidization history and plant inulin production.</title>
        <authorList>
            <person name="Fan W."/>
            <person name="Wang S."/>
            <person name="Wang H."/>
            <person name="Wang A."/>
            <person name="Jiang F."/>
            <person name="Liu H."/>
            <person name="Zhao H."/>
            <person name="Xu D."/>
            <person name="Zhang Y."/>
        </authorList>
    </citation>
    <scope>NUCLEOTIDE SEQUENCE [LARGE SCALE GENOMIC DNA]</scope>
    <source>
        <strain evidence="2">cv. Niubang</strain>
    </source>
</reference>
<sequence>MCKCSGGRVAVGGGRSAQKLTINDALTYLKGVKDMLQDQREKYDMFLDVMKYFTTQMYGYEITVIDEDETPPKRTVKFEEATKENCGV</sequence>
<organism evidence="1 2">
    <name type="scientific">Arctium lappa</name>
    <name type="common">Greater burdock</name>
    <name type="synonym">Lappa major</name>
    <dbReference type="NCBI Taxonomy" id="4217"/>
    <lineage>
        <taxon>Eukaryota</taxon>
        <taxon>Viridiplantae</taxon>
        <taxon>Streptophyta</taxon>
        <taxon>Embryophyta</taxon>
        <taxon>Tracheophyta</taxon>
        <taxon>Spermatophyta</taxon>
        <taxon>Magnoliopsida</taxon>
        <taxon>eudicotyledons</taxon>
        <taxon>Gunneridae</taxon>
        <taxon>Pentapetalae</taxon>
        <taxon>asterids</taxon>
        <taxon>campanulids</taxon>
        <taxon>Asterales</taxon>
        <taxon>Asteraceae</taxon>
        <taxon>Carduoideae</taxon>
        <taxon>Cardueae</taxon>
        <taxon>Arctiinae</taxon>
        <taxon>Arctium</taxon>
    </lineage>
</organism>
<evidence type="ECO:0000313" key="1">
    <source>
        <dbReference type="EMBL" id="KAI3734669.1"/>
    </source>
</evidence>
<dbReference type="EMBL" id="CM042050">
    <property type="protein sequence ID" value="KAI3734669.1"/>
    <property type="molecule type" value="Genomic_DNA"/>
</dbReference>